<dbReference type="STRING" id="765913.ThidrDRAFT_1784"/>
<gene>
    <name evidence="10" type="ORF">ThidrDRAFT_1784</name>
</gene>
<dbReference type="AlphaFoldDB" id="G2E0H1"/>
<evidence type="ECO:0000256" key="2">
    <source>
        <dbReference type="ARBA" id="ARBA00006236"/>
    </source>
</evidence>
<dbReference type="GO" id="GO:0042910">
    <property type="term" value="F:xenobiotic transmembrane transporter activity"/>
    <property type="evidence" value="ECO:0007669"/>
    <property type="project" value="InterPro"/>
</dbReference>
<proteinExistence type="inferred from homology"/>
<dbReference type="InterPro" id="IPR005829">
    <property type="entry name" value="Sugar_transporter_CS"/>
</dbReference>
<dbReference type="PANTHER" id="PTHR23501:SF191">
    <property type="entry name" value="VACUOLAR BASIC AMINO ACID TRANSPORTER 4"/>
    <property type="match status" value="1"/>
</dbReference>
<dbReference type="InterPro" id="IPR036259">
    <property type="entry name" value="MFS_trans_sf"/>
</dbReference>
<evidence type="ECO:0000256" key="7">
    <source>
        <dbReference type="ARBA" id="ARBA00023136"/>
    </source>
</evidence>
<feature type="transmembrane region" description="Helical" evidence="8">
    <location>
        <begin position="289"/>
        <end position="309"/>
    </location>
</feature>
<evidence type="ECO:0000259" key="9">
    <source>
        <dbReference type="PROSITE" id="PS50850"/>
    </source>
</evidence>
<dbReference type="PANTHER" id="PTHR23501">
    <property type="entry name" value="MAJOR FACILITATOR SUPERFAMILY"/>
    <property type="match status" value="1"/>
</dbReference>
<keyword evidence="6 8" id="KW-1133">Transmembrane helix</keyword>
<evidence type="ECO:0000313" key="10">
    <source>
        <dbReference type="EMBL" id="EGV31899.1"/>
    </source>
</evidence>
<dbReference type="eggNOG" id="COG2814">
    <property type="taxonomic scope" value="Bacteria"/>
</dbReference>
<dbReference type="OrthoDB" id="9812221at2"/>
<dbReference type="Pfam" id="PF07690">
    <property type="entry name" value="MFS_1"/>
    <property type="match status" value="1"/>
</dbReference>
<evidence type="ECO:0000256" key="4">
    <source>
        <dbReference type="ARBA" id="ARBA00022475"/>
    </source>
</evidence>
<feature type="transmembrane region" description="Helical" evidence="8">
    <location>
        <begin position="12"/>
        <end position="32"/>
    </location>
</feature>
<evidence type="ECO:0000256" key="3">
    <source>
        <dbReference type="ARBA" id="ARBA00022448"/>
    </source>
</evidence>
<organism evidence="10 11">
    <name type="scientific">Thiorhodococcus drewsii AZ1</name>
    <dbReference type="NCBI Taxonomy" id="765913"/>
    <lineage>
        <taxon>Bacteria</taxon>
        <taxon>Pseudomonadati</taxon>
        <taxon>Pseudomonadota</taxon>
        <taxon>Gammaproteobacteria</taxon>
        <taxon>Chromatiales</taxon>
        <taxon>Chromatiaceae</taxon>
        <taxon>Thiorhodococcus</taxon>
    </lineage>
</organism>
<feature type="transmembrane region" description="Helical" evidence="8">
    <location>
        <begin position="257"/>
        <end position="277"/>
    </location>
</feature>
<keyword evidence="7 8" id="KW-0472">Membrane</keyword>
<dbReference type="InterPro" id="IPR011701">
    <property type="entry name" value="MFS"/>
</dbReference>
<dbReference type="InterPro" id="IPR004812">
    <property type="entry name" value="Efflux_drug-R_Bcr/CmlA"/>
</dbReference>
<name>G2E0H1_9GAMM</name>
<comment type="similarity">
    <text evidence="2 8">Belongs to the major facilitator superfamily. Bcr/CmlA family.</text>
</comment>
<feature type="transmembrane region" description="Helical" evidence="8">
    <location>
        <begin position="386"/>
        <end position="406"/>
    </location>
</feature>
<dbReference type="GO" id="GO:0005886">
    <property type="term" value="C:plasma membrane"/>
    <property type="evidence" value="ECO:0007669"/>
    <property type="project" value="UniProtKB-SubCell"/>
</dbReference>
<protein>
    <recommendedName>
        <fullName evidence="8">Bcr/CflA family efflux transporter</fullName>
    </recommendedName>
</protein>
<comment type="caution">
    <text evidence="8">Lacks conserved residue(s) required for the propagation of feature annotation.</text>
</comment>
<dbReference type="PROSITE" id="PS00216">
    <property type="entry name" value="SUGAR_TRANSPORT_1"/>
    <property type="match status" value="1"/>
</dbReference>
<feature type="transmembrane region" description="Helical" evidence="8">
    <location>
        <begin position="85"/>
        <end position="108"/>
    </location>
</feature>
<feature type="transmembrane region" description="Helical" evidence="8">
    <location>
        <begin position="175"/>
        <end position="193"/>
    </location>
</feature>
<evidence type="ECO:0000313" key="11">
    <source>
        <dbReference type="Proteomes" id="UP000004200"/>
    </source>
</evidence>
<dbReference type="InterPro" id="IPR020846">
    <property type="entry name" value="MFS_dom"/>
</dbReference>
<dbReference type="EMBL" id="AFWT01000010">
    <property type="protein sequence ID" value="EGV31899.1"/>
    <property type="molecule type" value="Genomic_DNA"/>
</dbReference>
<dbReference type="Gene3D" id="1.20.1720.10">
    <property type="entry name" value="Multidrug resistance protein D"/>
    <property type="match status" value="1"/>
</dbReference>
<dbReference type="RefSeq" id="WP_007040498.1">
    <property type="nucleotide sequence ID" value="NZ_AFWT01000010.1"/>
</dbReference>
<keyword evidence="5 8" id="KW-0812">Transmembrane</keyword>
<comment type="caution">
    <text evidence="10">The sequence shown here is derived from an EMBL/GenBank/DDBJ whole genome shotgun (WGS) entry which is preliminary data.</text>
</comment>
<feature type="transmembrane region" description="Helical" evidence="8">
    <location>
        <begin position="52"/>
        <end position="73"/>
    </location>
</feature>
<dbReference type="GO" id="GO:1990961">
    <property type="term" value="P:xenobiotic detoxification by transmembrane export across the plasma membrane"/>
    <property type="evidence" value="ECO:0007669"/>
    <property type="project" value="InterPro"/>
</dbReference>
<accession>G2E0H1</accession>
<dbReference type="CDD" id="cd17320">
    <property type="entry name" value="MFS_MdfA_MDR_like"/>
    <property type="match status" value="1"/>
</dbReference>
<keyword evidence="3 8" id="KW-0813">Transport</keyword>
<sequence>MTDAILKPRDLGGRALLMLSAYLILVTALVRLGTSLYLPALPAMADDLGLSAQHMAATMTVYLVGFAVASIFLGPVSDHWGRKLLLQGGVIAFGVGSLLCALAPSYGLLISGRILQSVGGAAVQVGSRAMSRDAFSDAQMISVLGWIGVITGLVPVLAPMLGGLLTQWLGWHSNFYLLAVGAVLVMLSTRGLVGESLPADKRTPFRLVETLRAYGDMLVSPGFMLPTIPIMLCFAVQGAYLVAAPFIFIHVLNMSPLAFGFTSLALVGGLLLGRIICMAALKRWGEYGAFLTGAGVALIGGFCSLAVVLTDSMSVVAILGASAVFCVGFGALVPIGMKAGLSVFADRVGTSSALYGCLTLGATALGSGLVGGMLERSARDIDLLCLATFIASCLILVSSLACRRVLSKAA</sequence>
<keyword evidence="4" id="KW-1003">Cell membrane</keyword>
<feature type="transmembrane region" description="Helical" evidence="8">
    <location>
        <begin position="315"/>
        <end position="341"/>
    </location>
</feature>
<dbReference type="NCBIfam" id="TIGR00710">
    <property type="entry name" value="efflux_Bcr_CflA"/>
    <property type="match status" value="1"/>
</dbReference>
<evidence type="ECO:0000256" key="1">
    <source>
        <dbReference type="ARBA" id="ARBA00004651"/>
    </source>
</evidence>
<feature type="transmembrane region" description="Helical" evidence="8">
    <location>
        <begin position="353"/>
        <end position="374"/>
    </location>
</feature>
<keyword evidence="11" id="KW-1185">Reference proteome</keyword>
<keyword evidence="8" id="KW-0997">Cell inner membrane</keyword>
<reference evidence="10 11" key="1">
    <citation type="submission" date="2011-06" db="EMBL/GenBank/DDBJ databases">
        <title>The draft genome of Thiorhodococcus drewsii AZ1.</title>
        <authorList>
            <consortium name="US DOE Joint Genome Institute (JGI-PGF)"/>
            <person name="Lucas S."/>
            <person name="Han J."/>
            <person name="Lapidus A."/>
            <person name="Cheng J.-F."/>
            <person name="Goodwin L."/>
            <person name="Pitluck S."/>
            <person name="Peters L."/>
            <person name="Land M.L."/>
            <person name="Hauser L."/>
            <person name="Vogl K."/>
            <person name="Liu Z."/>
            <person name="Imhoff J."/>
            <person name="Thiel V."/>
            <person name="Frigaard N.-U."/>
            <person name="Bryant D.A."/>
            <person name="Woyke T.J."/>
        </authorList>
    </citation>
    <scope>NUCLEOTIDE SEQUENCE [LARGE SCALE GENOMIC DNA]</scope>
    <source>
        <strain evidence="10 11">AZ1</strain>
    </source>
</reference>
<feature type="domain" description="Major facilitator superfamily (MFS) profile" evidence="9">
    <location>
        <begin position="19"/>
        <end position="410"/>
    </location>
</feature>
<comment type="subcellular location">
    <subcellularLocation>
        <location evidence="8">Cell inner membrane</location>
        <topology evidence="8">Multi-pass membrane protein</topology>
    </subcellularLocation>
    <subcellularLocation>
        <location evidence="1">Cell membrane</location>
        <topology evidence="1">Multi-pass membrane protein</topology>
    </subcellularLocation>
</comment>
<evidence type="ECO:0000256" key="8">
    <source>
        <dbReference type="RuleBase" id="RU365088"/>
    </source>
</evidence>
<evidence type="ECO:0000256" key="6">
    <source>
        <dbReference type="ARBA" id="ARBA00022989"/>
    </source>
</evidence>
<dbReference type="PROSITE" id="PS50850">
    <property type="entry name" value="MFS"/>
    <property type="match status" value="1"/>
</dbReference>
<dbReference type="SUPFAM" id="SSF103473">
    <property type="entry name" value="MFS general substrate transporter"/>
    <property type="match status" value="1"/>
</dbReference>
<evidence type="ECO:0000256" key="5">
    <source>
        <dbReference type="ARBA" id="ARBA00022692"/>
    </source>
</evidence>
<dbReference type="Proteomes" id="UP000004200">
    <property type="component" value="Unassembled WGS sequence"/>
</dbReference>
<feature type="transmembrane region" description="Helical" evidence="8">
    <location>
        <begin position="230"/>
        <end position="251"/>
    </location>
</feature>
<feature type="transmembrane region" description="Helical" evidence="8">
    <location>
        <begin position="143"/>
        <end position="169"/>
    </location>
</feature>